<dbReference type="Pfam" id="PF13174">
    <property type="entry name" value="TPR_6"/>
    <property type="match status" value="1"/>
</dbReference>
<dbReference type="FunFam" id="1.25.40.10:FF:001373">
    <property type="entry name" value="Tetratricopeptide repeat domain 26"/>
    <property type="match status" value="1"/>
</dbReference>
<dbReference type="STRING" id="6265.A0A0B2VCQ3"/>
<evidence type="ECO:0000256" key="1">
    <source>
        <dbReference type="ARBA" id="ARBA00004138"/>
    </source>
</evidence>
<proteinExistence type="inferred from homology"/>
<comment type="caution">
    <text evidence="7">The sequence shown here is derived from an EMBL/GenBank/DDBJ whole genome shotgun (WGS) entry which is preliminary data.</text>
</comment>
<dbReference type="GO" id="GO:0120170">
    <property type="term" value="F:intraciliary transport particle B binding"/>
    <property type="evidence" value="ECO:0007669"/>
    <property type="project" value="TreeGrafter"/>
</dbReference>
<dbReference type="Proteomes" id="UP000031036">
    <property type="component" value="Unassembled WGS sequence"/>
</dbReference>
<evidence type="ECO:0000256" key="5">
    <source>
        <dbReference type="ARBA" id="ARBA00022803"/>
    </source>
</evidence>
<evidence type="ECO:0000256" key="2">
    <source>
        <dbReference type="ARBA" id="ARBA00007834"/>
    </source>
</evidence>
<evidence type="ECO:0000313" key="7">
    <source>
        <dbReference type="EMBL" id="KHN81296.1"/>
    </source>
</evidence>
<dbReference type="GO" id="GO:0030992">
    <property type="term" value="C:intraciliary transport particle B"/>
    <property type="evidence" value="ECO:0007669"/>
    <property type="project" value="TreeGrafter"/>
</dbReference>
<dbReference type="GO" id="GO:0036064">
    <property type="term" value="C:ciliary basal body"/>
    <property type="evidence" value="ECO:0007669"/>
    <property type="project" value="TreeGrafter"/>
</dbReference>
<dbReference type="PANTHER" id="PTHR14781:SF0">
    <property type="entry name" value="INTRAFLAGELLAR TRANSPORT PROTEIN 56"/>
    <property type="match status" value="1"/>
</dbReference>
<dbReference type="AlphaFoldDB" id="A0A0B2VCQ3"/>
<keyword evidence="4" id="KW-0677">Repeat</keyword>
<name>A0A0B2VCQ3_TOXCA</name>
<organism evidence="7 8">
    <name type="scientific">Toxocara canis</name>
    <name type="common">Canine roundworm</name>
    <dbReference type="NCBI Taxonomy" id="6265"/>
    <lineage>
        <taxon>Eukaryota</taxon>
        <taxon>Metazoa</taxon>
        <taxon>Ecdysozoa</taxon>
        <taxon>Nematoda</taxon>
        <taxon>Chromadorea</taxon>
        <taxon>Rhabditida</taxon>
        <taxon>Spirurina</taxon>
        <taxon>Ascaridomorpha</taxon>
        <taxon>Ascaridoidea</taxon>
        <taxon>Toxocaridae</taxon>
        <taxon>Toxocara</taxon>
    </lineage>
</organism>
<dbReference type="OrthoDB" id="95390at2759"/>
<gene>
    <name evidence="7" type="primary">TTC26</name>
    <name evidence="7" type="ORF">Tcan_17851</name>
</gene>
<reference evidence="7 8" key="1">
    <citation type="submission" date="2014-11" db="EMBL/GenBank/DDBJ databases">
        <title>Genetic blueprint of the zoonotic pathogen Toxocara canis.</title>
        <authorList>
            <person name="Zhu X.-Q."/>
            <person name="Korhonen P.K."/>
            <person name="Cai H."/>
            <person name="Young N.D."/>
            <person name="Nejsum P."/>
            <person name="von Samson-Himmelstjerna G."/>
            <person name="Boag P.R."/>
            <person name="Tan P."/>
            <person name="Li Q."/>
            <person name="Min J."/>
            <person name="Yang Y."/>
            <person name="Wang X."/>
            <person name="Fang X."/>
            <person name="Hall R.S."/>
            <person name="Hofmann A."/>
            <person name="Sternberg P.W."/>
            <person name="Jex A.R."/>
            <person name="Gasser R.B."/>
        </authorList>
    </citation>
    <scope>NUCLEOTIDE SEQUENCE [LARGE SCALE GENOMIC DNA]</scope>
    <source>
        <strain evidence="7">PN_DK_2014</strain>
    </source>
</reference>
<comment type="similarity">
    <text evidence="2">Belongs to the IFT56 family.</text>
</comment>
<keyword evidence="8" id="KW-1185">Reference proteome</keyword>
<dbReference type="GO" id="GO:0097546">
    <property type="term" value="C:ciliary base"/>
    <property type="evidence" value="ECO:0007669"/>
    <property type="project" value="TreeGrafter"/>
</dbReference>
<evidence type="ECO:0000256" key="4">
    <source>
        <dbReference type="ARBA" id="ARBA00022737"/>
    </source>
</evidence>
<evidence type="ECO:0000256" key="3">
    <source>
        <dbReference type="ARBA" id="ARBA00019387"/>
    </source>
</evidence>
<dbReference type="PANTHER" id="PTHR14781">
    <property type="entry name" value="INTRAFLAGELLAR TRANSPORT PROTEIN 56"/>
    <property type="match status" value="1"/>
</dbReference>
<dbReference type="GO" id="GO:0035735">
    <property type="term" value="P:intraciliary transport involved in cilium assembly"/>
    <property type="evidence" value="ECO:0007669"/>
    <property type="project" value="TreeGrafter"/>
</dbReference>
<dbReference type="Gene3D" id="1.25.40.10">
    <property type="entry name" value="Tetratricopeptide repeat domain"/>
    <property type="match status" value="3"/>
</dbReference>
<accession>A0A0B2VCQ3</accession>
<dbReference type="OMA" id="FIIRRDY"/>
<sequence>MLLSRLRPAKKKAQEKAKQRKMPELDEFLLKRDYAGAISLLEFRQTEGKRDELNELWLGHCAFHAGEYKKASEVYERMLKQKECPPEVNVYLGCVFFFLGMYMEAKEVAEKGPKSALQNRLLFHVSHKLNDEKRLMQHHSHLQDTIEDQLSLASIHYLRSHYQEAIDIYKKILLNNRNFIALNVYLALCYYKLDYYDVSLEILQIYLAQHPDSATAVNLRACNQYKLYNGKVAEKELRVLQDQTTSSFLFAKDLIAHNTVVFRDGDAALQVLPSLIGTLPEARLNLIVFHLRRDDIQAALSLVADLEPQIPQEFLLKAITYCIVGYQKHSKEHLKTAEQFFKMVGESAAECDTIAGRQAMASAYFLMKQFEEVLVYLNSIKSYFYNDDTFNFNIGQAFLACGNAAEAETSLLSVADVQLKKQIPWIFSIIRAYCLNKKGNLAWEMYTKMKASDESFAVLRIIANDCYKVGDYFYSAKAFDAMERIEPNPEYWEGKRGAVVGVFKLVAEHNAPPEQLKEAMLLLEKSRHPQVEYIATVIRRFCRENNIGI</sequence>
<dbReference type="EMBL" id="JPKZ01001544">
    <property type="protein sequence ID" value="KHN81296.1"/>
    <property type="molecule type" value="Genomic_DNA"/>
</dbReference>
<dbReference type="InterPro" id="IPR019734">
    <property type="entry name" value="TPR_rpt"/>
</dbReference>
<dbReference type="SUPFAM" id="SSF48452">
    <property type="entry name" value="TPR-like"/>
    <property type="match status" value="3"/>
</dbReference>
<keyword evidence="5" id="KW-0802">TPR repeat</keyword>
<dbReference type="GO" id="GO:0035720">
    <property type="term" value="P:intraciliary anterograde transport"/>
    <property type="evidence" value="ECO:0007669"/>
    <property type="project" value="TreeGrafter"/>
</dbReference>
<evidence type="ECO:0000313" key="8">
    <source>
        <dbReference type="Proteomes" id="UP000031036"/>
    </source>
</evidence>
<dbReference type="InterPro" id="IPR030511">
    <property type="entry name" value="TTC26"/>
</dbReference>
<dbReference type="InterPro" id="IPR011990">
    <property type="entry name" value="TPR-like_helical_dom_sf"/>
</dbReference>
<protein>
    <recommendedName>
        <fullName evidence="3">Intraflagellar transport protein 56</fullName>
    </recommendedName>
</protein>
<comment type="subcellular location">
    <subcellularLocation>
        <location evidence="1">Cell projection</location>
        <location evidence="1">Cilium</location>
    </subcellularLocation>
</comment>
<evidence type="ECO:0000256" key="6">
    <source>
        <dbReference type="ARBA" id="ARBA00023273"/>
    </source>
</evidence>
<keyword evidence="6" id="KW-0966">Cell projection</keyword>